<gene>
    <name evidence="16" type="ORF">FOL01_1388</name>
</gene>
<comment type="function">
    <text evidence="1">Specifically methylates the cytosine at position 967 (m5C967) of 16S rRNA.</text>
</comment>
<dbReference type="RefSeq" id="WP_075269999.1">
    <property type="nucleotide sequence ID" value="NZ_CP014332.1"/>
</dbReference>
<evidence type="ECO:0000256" key="12">
    <source>
        <dbReference type="ARBA" id="ARBA00031088"/>
    </source>
</evidence>
<evidence type="ECO:0000256" key="1">
    <source>
        <dbReference type="ARBA" id="ARBA00002724"/>
    </source>
</evidence>
<keyword evidence="9 14" id="KW-0949">S-adenosyl-L-methionine</keyword>
<dbReference type="Pfam" id="PF01029">
    <property type="entry name" value="NusB"/>
    <property type="match status" value="1"/>
</dbReference>
<dbReference type="PROSITE" id="PS51686">
    <property type="entry name" value="SAM_MT_RSMB_NOP"/>
    <property type="match status" value="1"/>
</dbReference>
<keyword evidence="5" id="KW-0963">Cytoplasm</keyword>
<feature type="binding site" evidence="14">
    <location>
        <begin position="269"/>
        <end position="275"/>
    </location>
    <ligand>
        <name>S-adenosyl-L-methionine</name>
        <dbReference type="ChEBI" id="CHEBI:59789"/>
    </ligand>
</feature>
<dbReference type="InterPro" id="IPR035926">
    <property type="entry name" value="NusB-like_sf"/>
</dbReference>
<dbReference type="EMBL" id="CP014332">
    <property type="protein sequence ID" value="APS42247.1"/>
    <property type="molecule type" value="Genomic_DNA"/>
</dbReference>
<dbReference type="STRING" id="1631871.FOL01_1388"/>
<dbReference type="PANTHER" id="PTHR22807:SF53">
    <property type="entry name" value="RIBOSOMAL RNA SMALL SUBUNIT METHYLTRANSFERASE B-RELATED"/>
    <property type="match status" value="1"/>
</dbReference>
<dbReference type="InterPro" id="IPR054728">
    <property type="entry name" value="RsmB-like_ferredoxin"/>
</dbReference>
<keyword evidence="8 14" id="KW-0808">Transferase</keyword>
<dbReference type="Pfam" id="PF22458">
    <property type="entry name" value="RsmF-B_ferredox"/>
    <property type="match status" value="1"/>
</dbReference>
<accession>A0A1L6RCG2</accession>
<protein>
    <recommendedName>
        <fullName evidence="4">16S rRNA (cytosine(967)-C(5))-methyltransferase</fullName>
        <ecNumber evidence="4">2.1.1.176</ecNumber>
    </recommendedName>
    <alternativeName>
        <fullName evidence="11">16S rRNA m5C967 methyltransferase</fullName>
    </alternativeName>
    <alternativeName>
        <fullName evidence="12">rRNA (cytosine-C(5)-)-methyltransferase RsmB</fullName>
    </alternativeName>
</protein>
<feature type="binding site" evidence="14">
    <location>
        <position position="342"/>
    </location>
    <ligand>
        <name>S-adenosyl-L-methionine</name>
        <dbReference type="ChEBI" id="CHEBI:59789"/>
    </ligand>
</feature>
<dbReference type="Proteomes" id="UP000185473">
    <property type="component" value="Chromosome"/>
</dbReference>
<feature type="binding site" evidence="14">
    <location>
        <position position="295"/>
    </location>
    <ligand>
        <name>S-adenosyl-L-methionine</name>
        <dbReference type="ChEBI" id="CHEBI:59789"/>
    </ligand>
</feature>
<dbReference type="InterPro" id="IPR029063">
    <property type="entry name" value="SAM-dependent_MTases_sf"/>
</dbReference>
<dbReference type="PROSITE" id="PS01153">
    <property type="entry name" value="NOL1_NOP2_SUN"/>
    <property type="match status" value="1"/>
</dbReference>
<evidence type="ECO:0000256" key="3">
    <source>
        <dbReference type="ARBA" id="ARBA00007494"/>
    </source>
</evidence>
<feature type="binding site" evidence="14">
    <location>
        <position position="323"/>
    </location>
    <ligand>
        <name>S-adenosyl-L-methionine</name>
        <dbReference type="ChEBI" id="CHEBI:59789"/>
    </ligand>
</feature>
<comment type="subcellular location">
    <subcellularLocation>
        <location evidence="2">Cytoplasm</location>
    </subcellularLocation>
</comment>
<comment type="catalytic activity">
    <reaction evidence="13">
        <text>cytidine(967) in 16S rRNA + S-adenosyl-L-methionine = 5-methylcytidine(967) in 16S rRNA + S-adenosyl-L-homocysteine + H(+)</text>
        <dbReference type="Rhea" id="RHEA:42748"/>
        <dbReference type="Rhea" id="RHEA-COMP:10219"/>
        <dbReference type="Rhea" id="RHEA-COMP:10220"/>
        <dbReference type="ChEBI" id="CHEBI:15378"/>
        <dbReference type="ChEBI" id="CHEBI:57856"/>
        <dbReference type="ChEBI" id="CHEBI:59789"/>
        <dbReference type="ChEBI" id="CHEBI:74483"/>
        <dbReference type="ChEBI" id="CHEBI:82748"/>
        <dbReference type="EC" id="2.1.1.176"/>
    </reaction>
</comment>
<proteinExistence type="inferred from homology"/>
<evidence type="ECO:0000256" key="11">
    <source>
        <dbReference type="ARBA" id="ARBA00030399"/>
    </source>
</evidence>
<evidence type="ECO:0000256" key="9">
    <source>
        <dbReference type="ARBA" id="ARBA00022691"/>
    </source>
</evidence>
<evidence type="ECO:0000256" key="4">
    <source>
        <dbReference type="ARBA" id="ARBA00012140"/>
    </source>
</evidence>
<sequence length="456" mass="51071">MSKKSNQKIANWELTNPRALSVRVLEKVHNGAYSNLQLDSMIKQANLSEKNVHLLTTMVYGVIQHRLTLEYWLTPFIKQPQKLDAWVRELLYISLFQMQYLDKIPDHAIFDEAINIAKRRGHDGTRKFVTGVLHAIQRQGLADFEGIEEETQRLSIETSLPLWLIETLNKQLGWSKTVAIASAINEAPKQSVRVNYELTSPAAVTKLLEDDGYHVASSEVTPDALLVSGGHVAGSQAFQDGLLTLQDESAMLMAPSLEIMPDSKVLDAAAAPGGKTTQIATYLDQAQGGHVVALDIHDHKAKLIKENADRLHVADRIETQVLDARKVSEKYEDETFDRILVDAPCSGFGLLRRKPEIRYEKTLQDSYQLQKIQRAILEAVASKLKKGGRLVYGTCTILQTENEDVINDFLASHSEFKLVPTKTVNNLDVLDDQGMLHVYPDDFQSDGFFIATLVKQ</sequence>
<reference evidence="16 17" key="1">
    <citation type="submission" date="2016-02" db="EMBL/GenBank/DDBJ databases">
        <title>Complete Genome Sequence of Weissella jogaejeotgali FOL01.</title>
        <authorList>
            <person name="Lee J.-H."/>
            <person name="Ku H.-J."/>
        </authorList>
    </citation>
    <scope>NUCLEOTIDE SEQUENCE [LARGE SCALE GENOMIC DNA]</scope>
    <source>
        <strain evidence="16 17">FOL01</strain>
    </source>
</reference>
<dbReference type="FunFam" id="1.10.940.10:FF:000006">
    <property type="entry name" value="16S rRNA (Cytosine(967)-C(5))-methyltransferase RsmB"/>
    <property type="match status" value="1"/>
</dbReference>
<name>A0A1L6RCG2_9LACO</name>
<comment type="similarity">
    <text evidence="3 14">Belongs to the class I-like SAM-binding methyltransferase superfamily. RsmB/NOP family.</text>
</comment>
<dbReference type="EC" id="2.1.1.176" evidence="4"/>
<feature type="domain" description="SAM-dependent MTase RsmB/NOP-type" evidence="15">
    <location>
        <begin position="180"/>
        <end position="456"/>
    </location>
</feature>
<evidence type="ECO:0000313" key="16">
    <source>
        <dbReference type="EMBL" id="APS42247.1"/>
    </source>
</evidence>
<evidence type="ECO:0000256" key="8">
    <source>
        <dbReference type="ARBA" id="ARBA00022679"/>
    </source>
</evidence>
<dbReference type="FunFam" id="3.40.50.150:FF:000022">
    <property type="entry name" value="Ribosomal RNA small subunit methyltransferase B"/>
    <property type="match status" value="1"/>
</dbReference>
<dbReference type="InterPro" id="IPR004573">
    <property type="entry name" value="rRNA_ssu_MeTfrase_B"/>
</dbReference>
<dbReference type="PRINTS" id="PR02008">
    <property type="entry name" value="RCMTFAMILY"/>
</dbReference>
<dbReference type="GO" id="GO:0008649">
    <property type="term" value="F:rRNA methyltransferase activity"/>
    <property type="evidence" value="ECO:0007669"/>
    <property type="project" value="InterPro"/>
</dbReference>
<dbReference type="NCBIfam" id="NF011494">
    <property type="entry name" value="PRK14902.1"/>
    <property type="match status" value="1"/>
</dbReference>
<dbReference type="GO" id="GO:0003723">
    <property type="term" value="F:RNA binding"/>
    <property type="evidence" value="ECO:0007669"/>
    <property type="project" value="UniProtKB-UniRule"/>
</dbReference>
<dbReference type="Gene3D" id="1.10.940.10">
    <property type="entry name" value="NusB-like"/>
    <property type="match status" value="1"/>
</dbReference>
<dbReference type="KEGG" id="wjo:FOL01_1388"/>
<dbReference type="NCBIfam" id="TIGR00563">
    <property type="entry name" value="rsmB"/>
    <property type="match status" value="1"/>
</dbReference>
<dbReference type="InterPro" id="IPR023267">
    <property type="entry name" value="RCMT"/>
</dbReference>
<evidence type="ECO:0000256" key="7">
    <source>
        <dbReference type="ARBA" id="ARBA00022603"/>
    </source>
</evidence>
<evidence type="ECO:0000256" key="14">
    <source>
        <dbReference type="PROSITE-ProRule" id="PRU01023"/>
    </source>
</evidence>
<dbReference type="Gene3D" id="3.30.70.1170">
    <property type="entry name" value="Sun protein, domain 3"/>
    <property type="match status" value="1"/>
</dbReference>
<dbReference type="CDD" id="cd02440">
    <property type="entry name" value="AdoMet_MTases"/>
    <property type="match status" value="1"/>
</dbReference>
<evidence type="ECO:0000259" key="15">
    <source>
        <dbReference type="PROSITE" id="PS51686"/>
    </source>
</evidence>
<dbReference type="Pfam" id="PF01189">
    <property type="entry name" value="Methyltr_RsmB-F"/>
    <property type="match status" value="1"/>
</dbReference>
<dbReference type="PANTHER" id="PTHR22807">
    <property type="entry name" value="NOP2 YEAST -RELATED NOL1/NOP2/FMU SUN DOMAIN-CONTAINING"/>
    <property type="match status" value="1"/>
</dbReference>
<dbReference type="GO" id="GO:0006355">
    <property type="term" value="P:regulation of DNA-templated transcription"/>
    <property type="evidence" value="ECO:0007669"/>
    <property type="project" value="InterPro"/>
</dbReference>
<dbReference type="GO" id="GO:0005737">
    <property type="term" value="C:cytoplasm"/>
    <property type="evidence" value="ECO:0007669"/>
    <property type="project" value="UniProtKB-SubCell"/>
</dbReference>
<dbReference type="InterPro" id="IPR006027">
    <property type="entry name" value="NusB_RsmB_TIM44"/>
</dbReference>
<keyword evidence="10 14" id="KW-0694">RNA-binding</keyword>
<dbReference type="OrthoDB" id="9810297at2"/>
<dbReference type="SUPFAM" id="SSF48013">
    <property type="entry name" value="NusB-like"/>
    <property type="match status" value="1"/>
</dbReference>
<organism evidence="16 17">
    <name type="scientific">Weissella jogaejeotgali</name>
    <dbReference type="NCBI Taxonomy" id="1631871"/>
    <lineage>
        <taxon>Bacteria</taxon>
        <taxon>Bacillati</taxon>
        <taxon>Bacillota</taxon>
        <taxon>Bacilli</taxon>
        <taxon>Lactobacillales</taxon>
        <taxon>Lactobacillaceae</taxon>
        <taxon>Weissella</taxon>
    </lineage>
</organism>
<dbReference type="InterPro" id="IPR001678">
    <property type="entry name" value="MeTrfase_RsmB-F_NOP2_dom"/>
</dbReference>
<evidence type="ECO:0000256" key="5">
    <source>
        <dbReference type="ARBA" id="ARBA00022490"/>
    </source>
</evidence>
<evidence type="ECO:0000256" key="2">
    <source>
        <dbReference type="ARBA" id="ARBA00004496"/>
    </source>
</evidence>
<dbReference type="AlphaFoldDB" id="A0A1L6RCG2"/>
<feature type="active site" description="Nucleophile" evidence="14">
    <location>
        <position position="395"/>
    </location>
</feature>
<evidence type="ECO:0000313" key="17">
    <source>
        <dbReference type="Proteomes" id="UP000185473"/>
    </source>
</evidence>
<evidence type="ECO:0000256" key="13">
    <source>
        <dbReference type="ARBA" id="ARBA00047283"/>
    </source>
</evidence>
<dbReference type="SUPFAM" id="SSF53335">
    <property type="entry name" value="S-adenosyl-L-methionine-dependent methyltransferases"/>
    <property type="match status" value="1"/>
</dbReference>
<dbReference type="InterPro" id="IPR049560">
    <property type="entry name" value="MeTrfase_RsmB-F_NOP2_cat"/>
</dbReference>
<dbReference type="InterPro" id="IPR018314">
    <property type="entry name" value="RsmB/NOL1/NOP2-like_CS"/>
</dbReference>
<dbReference type="Gene3D" id="3.40.50.150">
    <property type="entry name" value="Vaccinia Virus protein VP39"/>
    <property type="match status" value="1"/>
</dbReference>
<keyword evidence="7 14" id="KW-0489">Methyltransferase</keyword>
<evidence type="ECO:0000256" key="10">
    <source>
        <dbReference type="ARBA" id="ARBA00022884"/>
    </source>
</evidence>
<keyword evidence="6" id="KW-0698">rRNA processing</keyword>
<keyword evidence="17" id="KW-1185">Reference proteome</keyword>
<evidence type="ECO:0000256" key="6">
    <source>
        <dbReference type="ARBA" id="ARBA00022552"/>
    </source>
</evidence>